<feature type="region of interest" description="Disordered" evidence="1">
    <location>
        <begin position="126"/>
        <end position="161"/>
    </location>
</feature>
<evidence type="ECO:0000256" key="1">
    <source>
        <dbReference type="SAM" id="MobiDB-lite"/>
    </source>
</evidence>
<protein>
    <submittedName>
        <fullName evidence="2">Uncharacterized protein</fullName>
    </submittedName>
</protein>
<accession>A0A1B2F050</accession>
<gene>
    <name evidence="2" type="ORF">BB934_45755</name>
</gene>
<reference evidence="2" key="1">
    <citation type="submission" date="2016-07" db="EMBL/GenBank/DDBJ databases">
        <title>Microvirga ossetica sp. nov. a new species of rhizobia isolated from root nodules of the legume species Vicia alpestris Steven originated from North Ossetia region in the Caucasus.</title>
        <authorList>
            <person name="Safronova V.I."/>
            <person name="Kuznetsova I.G."/>
            <person name="Sazanova A.L."/>
            <person name="Belimov A."/>
            <person name="Andronov E."/>
            <person name="Osledkin Y.S."/>
            <person name="Onishchuk O.P."/>
            <person name="Kurchak O.N."/>
            <person name="Shaposhnikov A.I."/>
            <person name="Willems A."/>
            <person name="Tikhonovich I.A."/>
        </authorList>
    </citation>
    <scope>NUCLEOTIDE SEQUENCE [LARGE SCALE GENOMIC DNA]</scope>
    <source>
        <strain evidence="2">V5/3M</strain>
        <plasmid evidence="2">unnamed5</plasmid>
    </source>
</reference>
<evidence type="ECO:0000313" key="2">
    <source>
        <dbReference type="EMBL" id="ANY85527.1"/>
    </source>
</evidence>
<keyword evidence="2" id="KW-0614">Plasmid</keyword>
<dbReference type="KEGG" id="moc:BB934_45755"/>
<name>A0A1B2F050_9HYPH</name>
<proteinExistence type="predicted"/>
<dbReference type="AlphaFoldDB" id="A0A1B2F050"/>
<organism evidence="2">
    <name type="scientific">Microvirga ossetica</name>
    <dbReference type="NCBI Taxonomy" id="1882682"/>
    <lineage>
        <taxon>Bacteria</taxon>
        <taxon>Pseudomonadati</taxon>
        <taxon>Pseudomonadota</taxon>
        <taxon>Alphaproteobacteria</taxon>
        <taxon>Hyphomicrobiales</taxon>
        <taxon>Methylobacteriaceae</taxon>
        <taxon>Microvirga</taxon>
    </lineage>
</organism>
<dbReference type="RefSeq" id="WP_099516296.1">
    <property type="nucleotide sequence ID" value="NZ_CP016621.1"/>
</dbReference>
<dbReference type="EMBL" id="CP016621">
    <property type="protein sequence ID" value="ANY85527.1"/>
    <property type="molecule type" value="Genomic_DNA"/>
</dbReference>
<sequence>MSNNPMASMEGAITSAMAMTGLSALASAGNGGGDYGDAVVSLAEHNATVAKANDKIAYLQKLLKSVSSVARNKINESEKLRSLLADKEDFADFLESRVNSLKVENMLLKSKVNKLEQKVAQDIAGPELVSPLPSSHNPSPADPFARKIERRAPSRSSAPRH</sequence>
<geneLocation type="plasmid" evidence="2">
    <name>unnamed5</name>
</geneLocation>